<keyword evidence="3" id="KW-1185">Reference proteome</keyword>
<dbReference type="AlphaFoldDB" id="A0A0P0XSA3"/>
<dbReference type="EMBL" id="AP014966">
    <property type="protein sequence ID" value="BAT10152.1"/>
    <property type="molecule type" value="Genomic_DNA"/>
</dbReference>
<feature type="region of interest" description="Disordered" evidence="1">
    <location>
        <begin position="1"/>
        <end position="58"/>
    </location>
</feature>
<organism evidence="2 3">
    <name type="scientific">Oryza sativa subsp. japonica</name>
    <name type="common">Rice</name>
    <dbReference type="NCBI Taxonomy" id="39947"/>
    <lineage>
        <taxon>Eukaryota</taxon>
        <taxon>Viridiplantae</taxon>
        <taxon>Streptophyta</taxon>
        <taxon>Embryophyta</taxon>
        <taxon>Tracheophyta</taxon>
        <taxon>Spermatophyta</taxon>
        <taxon>Magnoliopsida</taxon>
        <taxon>Liliopsida</taxon>
        <taxon>Poales</taxon>
        <taxon>Poaceae</taxon>
        <taxon>BOP clade</taxon>
        <taxon>Oryzoideae</taxon>
        <taxon>Oryzeae</taxon>
        <taxon>Oryzinae</taxon>
        <taxon>Oryza</taxon>
        <taxon>Oryza sativa</taxon>
    </lineage>
</organism>
<feature type="compositionally biased region" description="Pro residues" evidence="1">
    <location>
        <begin position="22"/>
        <end position="31"/>
    </location>
</feature>
<reference evidence="2 3" key="2">
    <citation type="journal article" date="2013" name="Plant Cell Physiol.">
        <title>Rice Annotation Project Database (RAP-DB): an integrative and interactive database for rice genomics.</title>
        <authorList>
            <person name="Sakai H."/>
            <person name="Lee S.S."/>
            <person name="Tanaka T."/>
            <person name="Numa H."/>
            <person name="Kim J."/>
            <person name="Kawahara Y."/>
            <person name="Wakimoto H."/>
            <person name="Yang C.C."/>
            <person name="Iwamoto M."/>
            <person name="Abe T."/>
            <person name="Yamada Y."/>
            <person name="Muto A."/>
            <person name="Inokuchi H."/>
            <person name="Ikemura T."/>
            <person name="Matsumoto T."/>
            <person name="Sasaki T."/>
            <person name="Itoh T."/>
        </authorList>
    </citation>
    <scope>NUCLEOTIDE SEQUENCE [LARGE SCALE GENOMIC DNA]</scope>
    <source>
        <strain evidence="3">cv. Nipponbare</strain>
    </source>
</reference>
<feature type="compositionally biased region" description="Basic and acidic residues" evidence="1">
    <location>
        <begin position="40"/>
        <end position="52"/>
    </location>
</feature>
<feature type="compositionally biased region" description="Gly residues" evidence="1">
    <location>
        <begin position="1"/>
        <end position="10"/>
    </location>
</feature>
<reference evidence="2 3" key="3">
    <citation type="journal article" date="2013" name="Rice">
        <title>Improvement of the Oryza sativa Nipponbare reference genome using next generation sequence and optical map data.</title>
        <authorList>
            <person name="Kawahara Y."/>
            <person name="de la Bastide M."/>
            <person name="Hamilton J.P."/>
            <person name="Kanamori H."/>
            <person name="McCombie W.R."/>
            <person name="Ouyang S."/>
            <person name="Schwartz D.C."/>
            <person name="Tanaka T."/>
            <person name="Wu J."/>
            <person name="Zhou S."/>
            <person name="Childs K.L."/>
            <person name="Davidson R.M."/>
            <person name="Lin H."/>
            <person name="Quesada-Ocampo L."/>
            <person name="Vaillancourt B."/>
            <person name="Sakai H."/>
            <person name="Lee S.S."/>
            <person name="Kim J."/>
            <person name="Numa H."/>
            <person name="Itoh T."/>
            <person name="Buell C.R."/>
            <person name="Matsumoto T."/>
        </authorList>
    </citation>
    <scope>NUCLEOTIDE SEQUENCE [LARGE SCALE GENOMIC DNA]</scope>
    <source>
        <strain evidence="3">cv. Nipponbare</strain>
    </source>
</reference>
<reference evidence="3" key="1">
    <citation type="journal article" date="2005" name="Nature">
        <title>The map-based sequence of the rice genome.</title>
        <authorList>
            <consortium name="International rice genome sequencing project (IRGSP)"/>
            <person name="Matsumoto T."/>
            <person name="Wu J."/>
            <person name="Kanamori H."/>
            <person name="Katayose Y."/>
            <person name="Fujisawa M."/>
            <person name="Namiki N."/>
            <person name="Mizuno H."/>
            <person name="Yamamoto K."/>
            <person name="Antonio B.A."/>
            <person name="Baba T."/>
            <person name="Sakata K."/>
            <person name="Nagamura Y."/>
            <person name="Aoki H."/>
            <person name="Arikawa K."/>
            <person name="Arita K."/>
            <person name="Bito T."/>
            <person name="Chiden Y."/>
            <person name="Fujitsuka N."/>
            <person name="Fukunaka R."/>
            <person name="Hamada M."/>
            <person name="Harada C."/>
            <person name="Hayashi A."/>
            <person name="Hijishita S."/>
            <person name="Honda M."/>
            <person name="Hosokawa S."/>
            <person name="Ichikawa Y."/>
            <person name="Idonuma A."/>
            <person name="Iijima M."/>
            <person name="Ikeda M."/>
            <person name="Ikeno M."/>
            <person name="Ito K."/>
            <person name="Ito S."/>
            <person name="Ito T."/>
            <person name="Ito Y."/>
            <person name="Ito Y."/>
            <person name="Iwabuchi A."/>
            <person name="Kamiya K."/>
            <person name="Karasawa W."/>
            <person name="Kurita K."/>
            <person name="Katagiri S."/>
            <person name="Kikuta A."/>
            <person name="Kobayashi H."/>
            <person name="Kobayashi N."/>
            <person name="Machita K."/>
            <person name="Maehara T."/>
            <person name="Masukawa M."/>
            <person name="Mizubayashi T."/>
            <person name="Mukai Y."/>
            <person name="Nagasaki H."/>
            <person name="Nagata Y."/>
            <person name="Naito S."/>
            <person name="Nakashima M."/>
            <person name="Nakama Y."/>
            <person name="Nakamichi Y."/>
            <person name="Nakamura M."/>
            <person name="Meguro A."/>
            <person name="Negishi M."/>
            <person name="Ohta I."/>
            <person name="Ohta T."/>
            <person name="Okamoto M."/>
            <person name="Ono N."/>
            <person name="Saji S."/>
            <person name="Sakaguchi M."/>
            <person name="Sakai K."/>
            <person name="Shibata M."/>
            <person name="Shimokawa T."/>
            <person name="Song J."/>
            <person name="Takazaki Y."/>
            <person name="Terasawa K."/>
            <person name="Tsugane M."/>
            <person name="Tsuji K."/>
            <person name="Ueda S."/>
            <person name="Waki K."/>
            <person name="Yamagata H."/>
            <person name="Yamamoto M."/>
            <person name="Yamamoto S."/>
            <person name="Yamane H."/>
            <person name="Yoshiki S."/>
            <person name="Yoshihara R."/>
            <person name="Yukawa K."/>
            <person name="Zhong H."/>
            <person name="Yano M."/>
            <person name="Yuan Q."/>
            <person name="Ouyang S."/>
            <person name="Liu J."/>
            <person name="Jones K.M."/>
            <person name="Gansberger K."/>
            <person name="Moffat K."/>
            <person name="Hill J."/>
            <person name="Bera J."/>
            <person name="Fadrosh D."/>
            <person name="Jin S."/>
            <person name="Johri S."/>
            <person name="Kim M."/>
            <person name="Overton L."/>
            <person name="Reardon M."/>
            <person name="Tsitrin T."/>
            <person name="Vuong H."/>
            <person name="Weaver B."/>
            <person name="Ciecko A."/>
            <person name="Tallon L."/>
            <person name="Jackson J."/>
            <person name="Pai G."/>
            <person name="Aken S.V."/>
            <person name="Utterback T."/>
            <person name="Reidmuller S."/>
            <person name="Feldblyum T."/>
            <person name="Hsiao J."/>
            <person name="Zismann V."/>
            <person name="Iobst S."/>
            <person name="de Vazeille A.R."/>
            <person name="Buell C.R."/>
            <person name="Ying K."/>
            <person name="Li Y."/>
            <person name="Lu T."/>
            <person name="Huang Y."/>
            <person name="Zhao Q."/>
            <person name="Feng Q."/>
            <person name="Zhang L."/>
            <person name="Zhu J."/>
            <person name="Weng Q."/>
            <person name="Mu J."/>
            <person name="Lu Y."/>
            <person name="Fan D."/>
            <person name="Liu Y."/>
            <person name="Guan J."/>
            <person name="Zhang Y."/>
            <person name="Yu S."/>
            <person name="Liu X."/>
            <person name="Zhang Y."/>
            <person name="Hong G."/>
            <person name="Han B."/>
            <person name="Choisne N."/>
            <person name="Demange N."/>
            <person name="Orjeda G."/>
            <person name="Samain S."/>
            <person name="Cattolico L."/>
            <person name="Pelletier E."/>
            <person name="Couloux A."/>
            <person name="Segurens B."/>
            <person name="Wincker P."/>
            <person name="D'Hont A."/>
            <person name="Scarpelli C."/>
            <person name="Weissenbach J."/>
            <person name="Salanoubat M."/>
            <person name="Quetier F."/>
            <person name="Yu Y."/>
            <person name="Kim H.R."/>
            <person name="Rambo T."/>
            <person name="Currie J."/>
            <person name="Collura K."/>
            <person name="Luo M."/>
            <person name="Yang T."/>
            <person name="Ammiraju J.S.S."/>
            <person name="Engler F."/>
            <person name="Soderlund C."/>
            <person name="Wing R.A."/>
            <person name="Palmer L.E."/>
            <person name="de la Bastide M."/>
            <person name="Spiegel L."/>
            <person name="Nascimento L."/>
            <person name="Zutavern T."/>
            <person name="O'Shaughnessy A."/>
            <person name="Dike S."/>
            <person name="Dedhia N."/>
            <person name="Preston R."/>
            <person name="Balija V."/>
            <person name="McCombie W.R."/>
            <person name="Chow T."/>
            <person name="Chen H."/>
            <person name="Chung M."/>
            <person name="Chen C."/>
            <person name="Shaw J."/>
            <person name="Wu H."/>
            <person name="Hsiao K."/>
            <person name="Chao Y."/>
            <person name="Chu M."/>
            <person name="Cheng C."/>
            <person name="Hour A."/>
            <person name="Lee P."/>
            <person name="Lin S."/>
            <person name="Lin Y."/>
            <person name="Liou J."/>
            <person name="Liu S."/>
            <person name="Hsing Y."/>
            <person name="Raghuvanshi S."/>
            <person name="Mohanty A."/>
            <person name="Bharti A.K."/>
            <person name="Gaur A."/>
            <person name="Gupta V."/>
            <person name="Kumar D."/>
            <person name="Ravi V."/>
            <person name="Vij S."/>
            <person name="Kapur A."/>
            <person name="Khurana P."/>
            <person name="Khurana P."/>
            <person name="Khurana J.P."/>
            <person name="Tyagi A.K."/>
            <person name="Gaikwad K."/>
            <person name="Singh A."/>
            <person name="Dalal V."/>
            <person name="Srivastava S."/>
            <person name="Dixit A."/>
            <person name="Pal A.K."/>
            <person name="Ghazi I.A."/>
            <person name="Yadav M."/>
            <person name="Pandit A."/>
            <person name="Bhargava A."/>
            <person name="Sureshbabu K."/>
            <person name="Batra K."/>
            <person name="Sharma T.R."/>
            <person name="Mohapatra T."/>
            <person name="Singh N.K."/>
            <person name="Messing J."/>
            <person name="Nelson A.B."/>
            <person name="Fuks G."/>
            <person name="Kavchok S."/>
            <person name="Keizer G."/>
            <person name="Linton E."/>
            <person name="Llaca V."/>
            <person name="Song R."/>
            <person name="Tanyolac B."/>
            <person name="Young S."/>
            <person name="Ho-Il K."/>
            <person name="Hahn J.H."/>
            <person name="Sangsakoo G."/>
            <person name="Vanavichit A."/>
            <person name="de Mattos Luiz.A.T."/>
            <person name="Zimmer P.D."/>
            <person name="Malone G."/>
            <person name="Dellagostin O."/>
            <person name="de Oliveira A.C."/>
            <person name="Bevan M."/>
            <person name="Bancroft I."/>
            <person name="Minx P."/>
            <person name="Cordum H."/>
            <person name="Wilson R."/>
            <person name="Cheng Z."/>
            <person name="Jin W."/>
            <person name="Jiang J."/>
            <person name="Leong S.A."/>
            <person name="Iwama H."/>
            <person name="Gojobori T."/>
            <person name="Itoh T."/>
            <person name="Niimura Y."/>
            <person name="Fujii Y."/>
            <person name="Habara T."/>
            <person name="Sakai H."/>
            <person name="Sato Y."/>
            <person name="Wilson G."/>
            <person name="Kumar K."/>
            <person name="McCouch S."/>
            <person name="Juretic N."/>
            <person name="Hoen D."/>
            <person name="Wright S."/>
            <person name="Bruskiewich R."/>
            <person name="Bureau T."/>
            <person name="Miyao A."/>
            <person name="Hirochika H."/>
            <person name="Nishikawa T."/>
            <person name="Kadowaki K."/>
            <person name="Sugiura M."/>
            <person name="Burr B."/>
            <person name="Sasaki T."/>
        </authorList>
    </citation>
    <scope>NUCLEOTIDE SEQUENCE [LARGE SCALE GENOMIC DNA]</scope>
    <source>
        <strain evidence="3">cv. Nipponbare</strain>
    </source>
</reference>
<dbReference type="InParanoid" id="A0A0P0XSA3"/>
<name>A0A0P0XSA3_ORYSJ</name>
<evidence type="ECO:0000313" key="2">
    <source>
        <dbReference type="EMBL" id="BAT10152.1"/>
    </source>
</evidence>
<sequence>MAAHAGGGGGRRWRQQAGSSSPPHPSPPSPSPRSSQREGGGGRRRSDGKRAAAEVMTTTTTAVTTTTTLPAVLGDLDHAQQLPSLYLSLLEEASSGGSQLKMARGGGFGDGWPEVAALAAARPRWLRRLGFSCVFLLVLVCKDVCLLNLCVVNPFCG</sequence>
<evidence type="ECO:0000256" key="1">
    <source>
        <dbReference type="SAM" id="MobiDB-lite"/>
    </source>
</evidence>
<gene>
    <name evidence="2" type="ordered locus">Os10g0184685</name>
    <name evidence="2" type="ORF">OSNPB_100184685</name>
</gene>
<proteinExistence type="predicted"/>
<dbReference type="Proteomes" id="UP000059680">
    <property type="component" value="Chromosome 10"/>
</dbReference>
<evidence type="ECO:0000313" key="3">
    <source>
        <dbReference type="Proteomes" id="UP000059680"/>
    </source>
</evidence>
<dbReference type="PaxDb" id="39947-A0A0P0XSA3"/>
<protein>
    <submittedName>
        <fullName evidence="2">Os10g0184685 protein</fullName>
    </submittedName>
</protein>
<accession>A0A0P0XSA3</accession>